<dbReference type="EMBL" id="JAAZQQ010000002">
    <property type="protein sequence ID" value="NKX44868.1"/>
    <property type="molecule type" value="Genomic_DNA"/>
</dbReference>
<name>A0A7X6GYV0_9RHOB</name>
<comment type="caution">
    <text evidence="1">The sequence shown here is derived from an EMBL/GenBank/DDBJ whole genome shotgun (WGS) entry which is preliminary data.</text>
</comment>
<proteinExistence type="predicted"/>
<organism evidence="1 2">
    <name type="scientific">Roseicyclus persicicus</name>
    <dbReference type="NCBI Taxonomy" id="2650661"/>
    <lineage>
        <taxon>Bacteria</taxon>
        <taxon>Pseudomonadati</taxon>
        <taxon>Pseudomonadota</taxon>
        <taxon>Alphaproteobacteria</taxon>
        <taxon>Rhodobacterales</taxon>
        <taxon>Roseobacteraceae</taxon>
        <taxon>Roseicyclus</taxon>
    </lineage>
</organism>
<protein>
    <submittedName>
        <fullName evidence="1">Uncharacterized protein</fullName>
    </submittedName>
</protein>
<evidence type="ECO:0000313" key="2">
    <source>
        <dbReference type="Proteomes" id="UP000526408"/>
    </source>
</evidence>
<dbReference type="RefSeq" id="WP_168623206.1">
    <property type="nucleotide sequence ID" value="NZ_JAAZQQ010000002.1"/>
</dbReference>
<accession>A0A7X6GYV0</accession>
<keyword evidence="2" id="KW-1185">Reference proteome</keyword>
<dbReference type="AlphaFoldDB" id="A0A7X6GYV0"/>
<reference evidence="1 2" key="1">
    <citation type="submission" date="2020-04" db="EMBL/GenBank/DDBJ databases">
        <authorList>
            <person name="Yoon J."/>
        </authorList>
    </citation>
    <scope>NUCLEOTIDE SEQUENCE [LARGE SCALE GENOMIC DNA]</scope>
    <source>
        <strain evidence="1 2">KMU-115</strain>
    </source>
</reference>
<gene>
    <name evidence="1" type="ORF">HCU73_09725</name>
</gene>
<sequence>MFDTLSYSIREIVRNTAEHSEAPELLICAQYWPSRKEVEVGFADAGIGIMSSLRRNPDFAELDERQAIQAALMPGVSGNPFAGMGTDIWQNSGYCGLLLSGDADGWQTIAQR</sequence>
<evidence type="ECO:0000313" key="1">
    <source>
        <dbReference type="EMBL" id="NKX44868.1"/>
    </source>
</evidence>
<dbReference type="Proteomes" id="UP000526408">
    <property type="component" value="Unassembled WGS sequence"/>
</dbReference>